<evidence type="ECO:0000313" key="8">
    <source>
        <dbReference type="EMBL" id="CAE2193782.1"/>
    </source>
</evidence>
<evidence type="ECO:0000259" key="7">
    <source>
        <dbReference type="Pfam" id="PF00520"/>
    </source>
</evidence>
<dbReference type="Pfam" id="PF00520">
    <property type="entry name" value="Ion_trans"/>
    <property type="match status" value="1"/>
</dbReference>
<gene>
    <name evidence="8" type="ORF">GTHE00462_LOCUS3093</name>
</gene>
<keyword evidence="4 6" id="KW-0472">Membrane</keyword>
<feature type="transmembrane region" description="Helical" evidence="6">
    <location>
        <begin position="262"/>
        <end position="284"/>
    </location>
</feature>
<dbReference type="Gene3D" id="2.60.120.10">
    <property type="entry name" value="Jelly Rolls"/>
    <property type="match status" value="1"/>
</dbReference>
<dbReference type="GO" id="GO:0042391">
    <property type="term" value="P:regulation of membrane potential"/>
    <property type="evidence" value="ECO:0007669"/>
    <property type="project" value="TreeGrafter"/>
</dbReference>
<evidence type="ECO:0000256" key="4">
    <source>
        <dbReference type="ARBA" id="ARBA00023136"/>
    </source>
</evidence>
<dbReference type="InterPro" id="IPR018490">
    <property type="entry name" value="cNMP-bd_dom_sf"/>
</dbReference>
<sequence length="746" mass="85957">MLVNSARNGLSRAKDINNRRRSVRVNRNESTHDVKRTSDSKHGRPKRRNVLSFLQSRSFTETVEKKRTKWENFLLFWRLLVSRQGPSDDMYHLHLPRTGKPDWLYISCVGRYRHCWDFISLLAVLYCTFSVPYDMCFNPPSTNVFSCIDMAIEAFFVTDVVSNFFTSYQDHCGEVTSKFMIALNYCRSWLVIDSVSSIPSEIISRIASSLSTSQQSSNISVLNHLRIIRILRLTKLLRLLKLNYIIEAIQLRFPMLEPVLGLFRLIFMMMLVAHVQACVFYYVATLNIQNSWISKFHFNCCNEERVPSQYQGSQVCFDPALQPSLMVLYINSLYWAFTTLTSVGYGDITPCNYLEFIYTTCSMVIGSGIFAYVVGNIAAVVSTQKGSEIRYKTKLKDLQEYLNIRTVPKSVAFPILQQCMNQWSRSVYDEEFLLREVNGQLRREMILAVHGSTLFNISLFREISRENEDFMVELSLKMGSTIFLKNEELDLSDFEGTGASMYSIKSGTVSVTCNELGENKVENIHAGGILNFKPMIHSVVQRLLHEQYFSKTESGVIARAVNFVETFQLRAQDVEACILKCDTHHDIFDKIKQFCADDYKECQGEEQVFMGYVDLERAQSLHESNQDGSRGSRIEDYQSQHNNDFIAKSADYKVEEHEEEMPNGKDNHVFEIHKQEILPDLNLDVELSNDVSSCTNHTIPLQCIDNEDQVTMSRKEFDMLNSMLHQSAEKIGKFLKERKNNLRSQG</sequence>
<proteinExistence type="predicted"/>
<name>A0A7S4HBM4_GUITH</name>
<dbReference type="GO" id="GO:0005249">
    <property type="term" value="F:voltage-gated potassium channel activity"/>
    <property type="evidence" value="ECO:0007669"/>
    <property type="project" value="InterPro"/>
</dbReference>
<dbReference type="AlphaFoldDB" id="A0A7S4HBM4"/>
<dbReference type="InterPro" id="IPR003938">
    <property type="entry name" value="K_chnl_volt-dep_EAG/ELK/ERG"/>
</dbReference>
<dbReference type="InterPro" id="IPR014710">
    <property type="entry name" value="RmlC-like_jellyroll"/>
</dbReference>
<keyword evidence="3 6" id="KW-1133">Transmembrane helix</keyword>
<feature type="region of interest" description="Disordered" evidence="5">
    <location>
        <begin position="1"/>
        <end position="45"/>
    </location>
</feature>
<dbReference type="PRINTS" id="PR01463">
    <property type="entry name" value="EAGCHANLFMLY"/>
</dbReference>
<accession>A0A7S4HBM4</accession>
<dbReference type="Gene3D" id="1.10.287.630">
    <property type="entry name" value="Helix hairpin bin"/>
    <property type="match status" value="1"/>
</dbReference>
<dbReference type="GO" id="GO:0005886">
    <property type="term" value="C:plasma membrane"/>
    <property type="evidence" value="ECO:0007669"/>
    <property type="project" value="TreeGrafter"/>
</dbReference>
<dbReference type="EMBL" id="HBKN01003665">
    <property type="protein sequence ID" value="CAE2193782.1"/>
    <property type="molecule type" value="Transcribed_RNA"/>
</dbReference>
<protein>
    <recommendedName>
        <fullName evidence="7">Ion transport domain-containing protein</fullName>
    </recommendedName>
</protein>
<evidence type="ECO:0000256" key="6">
    <source>
        <dbReference type="SAM" id="Phobius"/>
    </source>
</evidence>
<feature type="transmembrane region" description="Helical" evidence="6">
    <location>
        <begin position="356"/>
        <end position="381"/>
    </location>
</feature>
<evidence type="ECO:0000256" key="3">
    <source>
        <dbReference type="ARBA" id="ARBA00022989"/>
    </source>
</evidence>
<feature type="compositionally biased region" description="Basic and acidic residues" evidence="5">
    <location>
        <begin position="26"/>
        <end position="42"/>
    </location>
</feature>
<evidence type="ECO:0000256" key="5">
    <source>
        <dbReference type="SAM" id="MobiDB-lite"/>
    </source>
</evidence>
<evidence type="ECO:0000256" key="2">
    <source>
        <dbReference type="ARBA" id="ARBA00022692"/>
    </source>
</evidence>
<dbReference type="PANTHER" id="PTHR10217">
    <property type="entry name" value="VOLTAGE AND LIGAND GATED POTASSIUM CHANNEL"/>
    <property type="match status" value="1"/>
</dbReference>
<feature type="region of interest" description="Disordered" evidence="5">
    <location>
        <begin position="621"/>
        <end position="640"/>
    </location>
</feature>
<dbReference type="InterPro" id="IPR050818">
    <property type="entry name" value="KCNH_animal-type"/>
</dbReference>
<dbReference type="InterPro" id="IPR005821">
    <property type="entry name" value="Ion_trans_dom"/>
</dbReference>
<reference evidence="8" key="1">
    <citation type="submission" date="2021-01" db="EMBL/GenBank/DDBJ databases">
        <authorList>
            <person name="Corre E."/>
            <person name="Pelletier E."/>
            <person name="Niang G."/>
            <person name="Scheremetjew M."/>
            <person name="Finn R."/>
            <person name="Kale V."/>
            <person name="Holt S."/>
            <person name="Cochrane G."/>
            <person name="Meng A."/>
            <person name="Brown T."/>
            <person name="Cohen L."/>
        </authorList>
    </citation>
    <scope>NUCLEOTIDE SEQUENCE</scope>
    <source>
        <strain evidence="8">CCMP 2712</strain>
    </source>
</reference>
<dbReference type="SUPFAM" id="SSF81324">
    <property type="entry name" value="Voltage-gated potassium channels"/>
    <property type="match status" value="1"/>
</dbReference>
<organism evidence="8">
    <name type="scientific">Guillardia theta</name>
    <name type="common">Cryptophyte</name>
    <name type="synonym">Cryptomonas phi</name>
    <dbReference type="NCBI Taxonomy" id="55529"/>
    <lineage>
        <taxon>Eukaryota</taxon>
        <taxon>Cryptophyceae</taxon>
        <taxon>Pyrenomonadales</taxon>
        <taxon>Geminigeraceae</taxon>
        <taxon>Guillardia</taxon>
    </lineage>
</organism>
<evidence type="ECO:0000256" key="1">
    <source>
        <dbReference type="ARBA" id="ARBA00004141"/>
    </source>
</evidence>
<feature type="domain" description="Ion transport" evidence="7">
    <location>
        <begin position="114"/>
        <end position="384"/>
    </location>
</feature>
<keyword evidence="2 6" id="KW-0812">Transmembrane</keyword>
<dbReference type="SUPFAM" id="SSF51206">
    <property type="entry name" value="cAMP-binding domain-like"/>
    <property type="match status" value="1"/>
</dbReference>
<dbReference type="PANTHER" id="PTHR10217:SF435">
    <property type="entry name" value="POTASSIUM VOLTAGE-GATED CHANNEL PROTEIN EAG"/>
    <property type="match status" value="1"/>
</dbReference>
<dbReference type="Gene3D" id="1.10.287.70">
    <property type="match status" value="1"/>
</dbReference>
<comment type="subcellular location">
    <subcellularLocation>
        <location evidence="1">Membrane</location>
        <topology evidence="1">Multi-pass membrane protein</topology>
    </subcellularLocation>
</comment>